<evidence type="ECO:0000256" key="2">
    <source>
        <dbReference type="ARBA" id="ARBA00022840"/>
    </source>
</evidence>
<dbReference type="SMART" id="SM00382">
    <property type="entry name" value="AAA"/>
    <property type="match status" value="1"/>
</dbReference>
<dbReference type="OrthoDB" id="9768243at2"/>
<feature type="domain" description="AAA+ ATPase" evidence="3">
    <location>
        <begin position="160"/>
        <end position="309"/>
    </location>
</feature>
<dbReference type="AlphaFoldDB" id="A0A845L1W8"/>
<dbReference type="EMBL" id="WXEY01000001">
    <property type="protein sequence ID" value="MZP28470.1"/>
    <property type="molecule type" value="Genomic_DNA"/>
</dbReference>
<dbReference type="InterPro" id="IPR003593">
    <property type="entry name" value="AAA+_ATPase"/>
</dbReference>
<dbReference type="NCBIfam" id="TIGR02858">
    <property type="entry name" value="spore_III_AA"/>
    <property type="match status" value="1"/>
</dbReference>
<reference evidence="4 5" key="1">
    <citation type="submission" date="2020-01" db="EMBL/GenBank/DDBJ databases">
        <title>Whole-genome sequence of Heliobacterium undosum DSM 13378.</title>
        <authorList>
            <person name="Kyndt J.A."/>
            <person name="Meyer T.E."/>
        </authorList>
    </citation>
    <scope>NUCLEOTIDE SEQUENCE [LARGE SCALE GENOMIC DNA]</scope>
    <source>
        <strain evidence="4 5">DSM 13378</strain>
    </source>
</reference>
<dbReference type="SUPFAM" id="SSF52540">
    <property type="entry name" value="P-loop containing nucleoside triphosphate hydrolases"/>
    <property type="match status" value="1"/>
</dbReference>
<dbReference type="InterPro" id="IPR045735">
    <property type="entry name" value="Spore_III_AA_AAA+_ATPase"/>
</dbReference>
<gene>
    <name evidence="4" type="primary">spoIIIAA</name>
    <name evidence="4" type="ORF">GTO91_01865</name>
</gene>
<proteinExistence type="predicted"/>
<comment type="caution">
    <text evidence="4">The sequence shown here is derived from an EMBL/GenBank/DDBJ whole genome shotgun (WGS) entry which is preliminary data.</text>
</comment>
<keyword evidence="1" id="KW-0547">Nucleotide-binding</keyword>
<accession>A0A845L1W8</accession>
<evidence type="ECO:0000313" key="5">
    <source>
        <dbReference type="Proteomes" id="UP000463470"/>
    </source>
</evidence>
<dbReference type="PANTHER" id="PTHR20953">
    <property type="entry name" value="KINASE-RELATED"/>
    <property type="match status" value="1"/>
</dbReference>
<keyword evidence="2" id="KW-0067">ATP-binding</keyword>
<evidence type="ECO:0000256" key="1">
    <source>
        <dbReference type="ARBA" id="ARBA00022741"/>
    </source>
</evidence>
<dbReference type="PANTHER" id="PTHR20953:SF3">
    <property type="entry name" value="P-LOOP CONTAINING NUCLEOSIDE TRIPHOSPHATE HYDROLASES SUPERFAMILY PROTEIN"/>
    <property type="match status" value="1"/>
</dbReference>
<dbReference type="Gene3D" id="3.40.50.300">
    <property type="entry name" value="P-loop containing nucleotide triphosphate hydrolases"/>
    <property type="match status" value="1"/>
</dbReference>
<sequence length="338" mass="36694">MTLGPSTPSLPNAPGVDANWTTRLLPYLAPSLRSLLTELLVAQPRLIDEITEIRLRAGRPLALCGRTGDQLLRSVTEEELIQTIHLIAHCSVYALEQEFRQGFLTLPGGHRVGLAGRVILDGGRVKTIHPVSSLNIRIARQFPGVADPLLPQLLAAGEGVFYSTLIISPPSGGKTTLLRDIIRQISAGRPEIGLPGMTVGLVDERSEVAACYRGCPQNDVGPRTDVLDGCPKAEGLLRLLRSMGPQVLATDEIGREEDVLAVEEAVHSGVTLLATAHGRNREELLTRPGLSRMLKWNVFQRLVVLSRREGPGTLEGLYDADGNRLEEGSAWGNWSARR</sequence>
<evidence type="ECO:0000259" key="3">
    <source>
        <dbReference type="SMART" id="SM00382"/>
    </source>
</evidence>
<dbReference type="Proteomes" id="UP000463470">
    <property type="component" value="Unassembled WGS sequence"/>
</dbReference>
<dbReference type="Pfam" id="PF19568">
    <property type="entry name" value="Spore_III_AA"/>
    <property type="match status" value="1"/>
</dbReference>
<dbReference type="InterPro" id="IPR027417">
    <property type="entry name" value="P-loop_NTPase"/>
</dbReference>
<protein>
    <submittedName>
        <fullName evidence="4">Stage III sporulation protein AA</fullName>
    </submittedName>
</protein>
<dbReference type="InterPro" id="IPR014217">
    <property type="entry name" value="Spore_III_AA"/>
</dbReference>
<name>A0A845L1W8_9FIRM</name>
<dbReference type="GO" id="GO:0005524">
    <property type="term" value="F:ATP binding"/>
    <property type="evidence" value="ECO:0007669"/>
    <property type="project" value="UniProtKB-KW"/>
</dbReference>
<organism evidence="4 5">
    <name type="scientific">Heliomicrobium undosum</name>
    <dbReference type="NCBI Taxonomy" id="121734"/>
    <lineage>
        <taxon>Bacteria</taxon>
        <taxon>Bacillati</taxon>
        <taxon>Bacillota</taxon>
        <taxon>Clostridia</taxon>
        <taxon>Eubacteriales</taxon>
        <taxon>Heliobacteriaceae</taxon>
        <taxon>Heliomicrobium</taxon>
    </lineage>
</organism>
<keyword evidence="5" id="KW-1185">Reference proteome</keyword>
<evidence type="ECO:0000313" key="4">
    <source>
        <dbReference type="EMBL" id="MZP28470.1"/>
    </source>
</evidence>